<organism evidence="1 2">
    <name type="scientific">Sulfurirhabdus autotrophica</name>
    <dbReference type="NCBI Taxonomy" id="1706046"/>
    <lineage>
        <taxon>Bacteria</taxon>
        <taxon>Pseudomonadati</taxon>
        <taxon>Pseudomonadota</taxon>
        <taxon>Betaproteobacteria</taxon>
        <taxon>Nitrosomonadales</taxon>
        <taxon>Sulfuricellaceae</taxon>
        <taxon>Sulfurirhabdus</taxon>
    </lineage>
</organism>
<dbReference type="AlphaFoldDB" id="A0A4R3Y384"/>
<keyword evidence="2" id="KW-1185">Reference proteome</keyword>
<gene>
    <name evidence="1" type="ORF">EDC63_10819</name>
</gene>
<proteinExistence type="predicted"/>
<dbReference type="OrthoDB" id="8477025at2"/>
<dbReference type="Proteomes" id="UP000295367">
    <property type="component" value="Unassembled WGS sequence"/>
</dbReference>
<evidence type="ECO:0000313" key="1">
    <source>
        <dbReference type="EMBL" id="TCV85811.1"/>
    </source>
</evidence>
<accession>A0A4R3Y384</accession>
<dbReference type="EMBL" id="SMCO01000008">
    <property type="protein sequence ID" value="TCV85811.1"/>
    <property type="molecule type" value="Genomic_DNA"/>
</dbReference>
<reference evidence="1 2" key="1">
    <citation type="submission" date="2019-03" db="EMBL/GenBank/DDBJ databases">
        <title>Genomic Encyclopedia of Type Strains, Phase IV (KMG-IV): sequencing the most valuable type-strain genomes for metagenomic binning, comparative biology and taxonomic classification.</title>
        <authorList>
            <person name="Goeker M."/>
        </authorList>
    </citation>
    <scope>NUCLEOTIDE SEQUENCE [LARGE SCALE GENOMIC DNA]</scope>
    <source>
        <strain evidence="1 2">DSM 100309</strain>
    </source>
</reference>
<evidence type="ECO:0000313" key="2">
    <source>
        <dbReference type="Proteomes" id="UP000295367"/>
    </source>
</evidence>
<name>A0A4R3Y384_9PROT</name>
<sequence>MTHCTAAHIDPSRKRIISQSRRDLEFICKQILRFLKMPHKELFAHYQKNRHDAFCTIPHPDGKGQLQCGSLAWEKFGKLAGRVFEFEPTLAQRVSEGRVMKEVIDAFVQRVLREHQEIDQITAEQILVDAAGMSSQALQTTEHYLPCVLFLHGKPDEFSIGPVTFVRRKKFFQNKKQVHRRSVEAEIAAHIEHVDKHIEQGFSRERAATVEQSRHLVRGLHARAIKTYRGYPWIAKVQIINCDHEVSEKLAAKAIETALNVIRILLGAERTRRLRLAWSRGDALRTAGMWADAQDMIHVQTGLSSIGPVGFENWYEGLTQGSGHELQILGSALAPLVDPREITHLHERFVDAINWFGDAATDTESTASVVKYVSAIERLFFGKFDRGHKTEFASRIKIVCNLFGYEDGGQAYEDALQVYNARSALLHGDLSPRDKKSQEIALLAEELSRRCILCSTHLYPMMLAAYKNPDAETLEMVMKKIGDEGLDWLAKAANYTKASDL</sequence>
<protein>
    <submittedName>
        <fullName evidence="1">Uncharacterized protein</fullName>
    </submittedName>
</protein>
<comment type="caution">
    <text evidence="1">The sequence shown here is derived from an EMBL/GenBank/DDBJ whole genome shotgun (WGS) entry which is preliminary data.</text>
</comment>